<evidence type="ECO:0000256" key="2">
    <source>
        <dbReference type="ARBA" id="ARBA00023002"/>
    </source>
</evidence>
<keyword evidence="2" id="KW-0560">Oxidoreductase</keyword>
<dbReference type="FunFam" id="3.40.50.720:FF:000084">
    <property type="entry name" value="Short-chain dehydrogenase reductase"/>
    <property type="match status" value="1"/>
</dbReference>
<evidence type="ECO:0000256" key="1">
    <source>
        <dbReference type="ARBA" id="ARBA00006484"/>
    </source>
</evidence>
<dbReference type="InterPro" id="IPR020904">
    <property type="entry name" value="Sc_DH/Rdtase_CS"/>
</dbReference>
<dbReference type="GO" id="GO:0006633">
    <property type="term" value="P:fatty acid biosynthetic process"/>
    <property type="evidence" value="ECO:0007669"/>
    <property type="project" value="TreeGrafter"/>
</dbReference>
<dbReference type="EMBL" id="CR555306">
    <property type="protein sequence ID" value="CAI09411.1"/>
    <property type="molecule type" value="Genomic_DNA"/>
</dbReference>
<gene>
    <name evidence="3" type="primary">ped2</name>
    <name evidence="3" type="ORF">ebA5789</name>
</gene>
<name>Q5NZV3_AROAE</name>
<dbReference type="KEGG" id="eba:ebA5789"/>
<dbReference type="Pfam" id="PF13561">
    <property type="entry name" value="adh_short_C2"/>
    <property type="match status" value="1"/>
</dbReference>
<organism evidence="3 4">
    <name type="scientific">Aromatoleum aromaticum (strain DSM 19018 / LMG 30748 / EbN1)</name>
    <name type="common">Azoarcus sp. (strain EbN1)</name>
    <dbReference type="NCBI Taxonomy" id="76114"/>
    <lineage>
        <taxon>Bacteria</taxon>
        <taxon>Pseudomonadati</taxon>
        <taxon>Pseudomonadota</taxon>
        <taxon>Betaproteobacteria</taxon>
        <taxon>Rhodocyclales</taxon>
        <taxon>Rhodocyclaceae</taxon>
        <taxon>Aromatoleum</taxon>
    </lineage>
</organism>
<dbReference type="PRINTS" id="PR00081">
    <property type="entry name" value="GDHRDH"/>
</dbReference>
<protein>
    <submittedName>
        <fullName evidence="3">(S)-1-Phenylethanol dehydrogenase</fullName>
    </submittedName>
</protein>
<dbReference type="GO" id="GO:0048038">
    <property type="term" value="F:quinone binding"/>
    <property type="evidence" value="ECO:0007669"/>
    <property type="project" value="TreeGrafter"/>
</dbReference>
<dbReference type="PRINTS" id="PR00080">
    <property type="entry name" value="SDRFAMILY"/>
</dbReference>
<evidence type="ECO:0000313" key="4">
    <source>
        <dbReference type="Proteomes" id="UP000006552"/>
    </source>
</evidence>
<dbReference type="PANTHER" id="PTHR42760">
    <property type="entry name" value="SHORT-CHAIN DEHYDROGENASES/REDUCTASES FAMILY MEMBER"/>
    <property type="match status" value="1"/>
</dbReference>
<dbReference type="CDD" id="cd05233">
    <property type="entry name" value="SDR_c"/>
    <property type="match status" value="1"/>
</dbReference>
<dbReference type="PROSITE" id="PS00061">
    <property type="entry name" value="ADH_SHORT"/>
    <property type="match status" value="1"/>
</dbReference>
<dbReference type="eggNOG" id="COG1028">
    <property type="taxonomic scope" value="Bacteria"/>
</dbReference>
<reference evidence="3 4" key="1">
    <citation type="journal article" date="2005" name="Arch. Microbiol.">
        <title>The genome sequence of an anaerobic aromatic-degrading denitrifying bacterium, strain EbN1.</title>
        <authorList>
            <person name="Rabus R."/>
            <person name="Kube M."/>
            <person name="Heider J."/>
            <person name="Beck A."/>
            <person name="Heitmann K."/>
            <person name="Widdel F."/>
            <person name="Reinhardt R."/>
        </authorList>
    </citation>
    <scope>NUCLEOTIDE SEQUENCE [LARGE SCALE GENOMIC DNA]</scope>
    <source>
        <strain evidence="3 4">EbN1</strain>
    </source>
</reference>
<proteinExistence type="inferred from homology"/>
<sequence>MAKRLEGKVAIVTGAAAGIGRTFCVGLAGEGARVVAADLRDVTETLAEIKALDGTAMGVQMDVANPEDVARMVKQVTDIYGRVDILVNNAGIYPTSPIEQISLEDWRRVTAINLDGPFLCSKAVVPIMKLQRHGRIINMTSTTFFMGVPNFTHYVASKGGVIGLARGLAGEVGEFGITVNCIAPGLTNTPGVSGSPDILQTWDMLVEAQAVKRRQEPLDLLGPLLFLASDESAFVTGQTLCVDGGWTRH</sequence>
<dbReference type="Proteomes" id="UP000006552">
    <property type="component" value="Chromosome"/>
</dbReference>
<dbReference type="STRING" id="76114.ebA5789"/>
<dbReference type="InterPro" id="IPR002347">
    <property type="entry name" value="SDR_fam"/>
</dbReference>
<dbReference type="GO" id="GO:0016616">
    <property type="term" value="F:oxidoreductase activity, acting on the CH-OH group of donors, NAD or NADP as acceptor"/>
    <property type="evidence" value="ECO:0007669"/>
    <property type="project" value="TreeGrafter"/>
</dbReference>
<accession>Q5NZV3</accession>
<comment type="similarity">
    <text evidence="1">Belongs to the short-chain dehydrogenases/reductases (SDR) family.</text>
</comment>
<keyword evidence="4" id="KW-1185">Reference proteome</keyword>
<dbReference type="OrthoDB" id="196630at2"/>
<dbReference type="InterPro" id="IPR036291">
    <property type="entry name" value="NAD(P)-bd_dom_sf"/>
</dbReference>
<dbReference type="SUPFAM" id="SSF51735">
    <property type="entry name" value="NAD(P)-binding Rossmann-fold domains"/>
    <property type="match status" value="1"/>
</dbReference>
<dbReference type="AlphaFoldDB" id="Q5NZV3"/>
<dbReference type="Gene3D" id="3.40.50.720">
    <property type="entry name" value="NAD(P)-binding Rossmann-like Domain"/>
    <property type="match status" value="1"/>
</dbReference>
<dbReference type="RefSeq" id="WP_011239074.1">
    <property type="nucleotide sequence ID" value="NC_006513.1"/>
</dbReference>
<dbReference type="HOGENOM" id="CLU_010194_1_3_4"/>
<dbReference type="PANTHER" id="PTHR42760:SF133">
    <property type="entry name" value="3-OXOACYL-[ACYL-CARRIER-PROTEIN] REDUCTASE"/>
    <property type="match status" value="1"/>
</dbReference>
<evidence type="ECO:0000313" key="3">
    <source>
        <dbReference type="EMBL" id="CAI09411.1"/>
    </source>
</evidence>